<keyword evidence="2" id="KW-1133">Transmembrane helix</keyword>
<proteinExistence type="predicted"/>
<reference evidence="4" key="1">
    <citation type="journal article" date="2019" name="Int. J. Syst. Evol. Microbiol.">
        <title>The Global Catalogue of Microorganisms (GCM) 10K type strain sequencing project: providing services to taxonomists for standard genome sequencing and annotation.</title>
        <authorList>
            <consortium name="The Broad Institute Genomics Platform"/>
            <consortium name="The Broad Institute Genome Sequencing Center for Infectious Disease"/>
            <person name="Wu L."/>
            <person name="Ma J."/>
        </authorList>
    </citation>
    <scope>NUCLEOTIDE SEQUENCE [LARGE SCALE GENOMIC DNA]</scope>
    <source>
        <strain evidence="4">JCM 17441</strain>
    </source>
</reference>
<name>A0ABP8DIJ4_9ACTN</name>
<accession>A0ABP8DIJ4</accession>
<feature type="compositionally biased region" description="Gly residues" evidence="1">
    <location>
        <begin position="75"/>
        <end position="87"/>
    </location>
</feature>
<keyword evidence="2" id="KW-0812">Transmembrane</keyword>
<sequence>MNDMRRLRELRGEVPEMSGAVLTEAERSFVSMLRAEGAGSRAPARSRRPLVVTAAGLTTAAAAALAVALTLPGSPGGQAGSPGGRTGTGTPPTSTGSPAPVVLKPVSVAEVLDLAAAAGDGVAPGPGQFVVTESVVMATAEFGDGGRYLYRAKLTNWVSADNTRPGASRSEQLEPLAYPGLPIPPQAPRAGTVNLQLVCPVKGGAARQDYAYYATLPADPKGMLAYFGRFSGGGGDKNFYLWKAGGELAGAAMPAAQHTAVFQALKLIPGAALVGDAQDVAGRTGTAIGYVDTRFGLRRELIFDPVTFRFIGSRDVVVDAAKAQAPVGTVLGATAQLSVTVADEAPAAPPGPKQGACA</sequence>
<evidence type="ECO:0000256" key="2">
    <source>
        <dbReference type="SAM" id="Phobius"/>
    </source>
</evidence>
<feature type="region of interest" description="Disordered" evidence="1">
    <location>
        <begin position="75"/>
        <end position="100"/>
    </location>
</feature>
<feature type="compositionally biased region" description="Low complexity" evidence="1">
    <location>
        <begin position="88"/>
        <end position="100"/>
    </location>
</feature>
<dbReference type="Proteomes" id="UP001500620">
    <property type="component" value="Unassembled WGS sequence"/>
</dbReference>
<dbReference type="InterPro" id="IPR047789">
    <property type="entry name" value="CU044_5270-like"/>
</dbReference>
<keyword evidence="4" id="KW-1185">Reference proteome</keyword>
<gene>
    <name evidence="3" type="ORF">GCM10022255_070730</name>
</gene>
<dbReference type="EMBL" id="BAABAT010000025">
    <property type="protein sequence ID" value="GAA4256733.1"/>
    <property type="molecule type" value="Genomic_DNA"/>
</dbReference>
<dbReference type="NCBIfam" id="NF038083">
    <property type="entry name" value="CU044_5270_fam"/>
    <property type="match status" value="1"/>
</dbReference>
<evidence type="ECO:0000256" key="1">
    <source>
        <dbReference type="SAM" id="MobiDB-lite"/>
    </source>
</evidence>
<comment type="caution">
    <text evidence="3">The sequence shown here is derived from an EMBL/GenBank/DDBJ whole genome shotgun (WGS) entry which is preliminary data.</text>
</comment>
<keyword evidence="2" id="KW-0472">Membrane</keyword>
<organism evidence="3 4">
    <name type="scientific">Dactylosporangium darangshiense</name>
    <dbReference type="NCBI Taxonomy" id="579108"/>
    <lineage>
        <taxon>Bacteria</taxon>
        <taxon>Bacillati</taxon>
        <taxon>Actinomycetota</taxon>
        <taxon>Actinomycetes</taxon>
        <taxon>Micromonosporales</taxon>
        <taxon>Micromonosporaceae</taxon>
        <taxon>Dactylosporangium</taxon>
    </lineage>
</organism>
<feature type="transmembrane region" description="Helical" evidence="2">
    <location>
        <begin position="50"/>
        <end position="71"/>
    </location>
</feature>
<protein>
    <submittedName>
        <fullName evidence="3">Uncharacterized protein</fullName>
    </submittedName>
</protein>
<evidence type="ECO:0000313" key="3">
    <source>
        <dbReference type="EMBL" id="GAA4256733.1"/>
    </source>
</evidence>
<evidence type="ECO:0000313" key="4">
    <source>
        <dbReference type="Proteomes" id="UP001500620"/>
    </source>
</evidence>